<feature type="non-terminal residue" evidence="2">
    <location>
        <position position="1"/>
    </location>
</feature>
<keyword evidence="1" id="KW-1133">Transmembrane helix</keyword>
<accession>A0A1A8S950</accession>
<reference evidence="2" key="1">
    <citation type="submission" date="2016-05" db="EMBL/GenBank/DDBJ databases">
        <authorList>
            <person name="Lavstsen T."/>
            <person name="Jespersen J.S."/>
        </authorList>
    </citation>
    <scope>NUCLEOTIDE SEQUENCE</scope>
    <source>
        <tissue evidence="2">Brain</tissue>
    </source>
</reference>
<keyword evidence="2" id="KW-0813">Transport</keyword>
<gene>
    <name evidence="2" type="primary">BX465841.1</name>
</gene>
<evidence type="ECO:0000313" key="2">
    <source>
        <dbReference type="EMBL" id="SBS14148.1"/>
    </source>
</evidence>
<keyword evidence="1" id="KW-0812">Transmembrane</keyword>
<dbReference type="GO" id="GO:0034220">
    <property type="term" value="P:monoatomic ion transmembrane transport"/>
    <property type="evidence" value="ECO:0007669"/>
    <property type="project" value="UniProtKB-KW"/>
</dbReference>
<evidence type="ECO:0000256" key="1">
    <source>
        <dbReference type="SAM" id="Phobius"/>
    </source>
</evidence>
<sequence>VSPPLESEGDQFAGVYGSRDSIFRAGPKRDWKRLRAGPIKRSDSCCSWDQGHIRAEVGPEKQQAAFGLGGGAAMRCSTLLAIFTGVLLYLVLGAVVFRALETPFEEDEHTNLLKTLNIKSLDFQFNNSCVDFEDLQKFLQGVADDLGADIDVG</sequence>
<protein>
    <submittedName>
        <fullName evidence="2">Potassium channel, subfamily K, member 4</fullName>
    </submittedName>
</protein>
<feature type="transmembrane region" description="Helical" evidence="1">
    <location>
        <begin position="79"/>
        <end position="100"/>
    </location>
</feature>
<feature type="non-terminal residue" evidence="2">
    <location>
        <position position="153"/>
    </location>
</feature>
<keyword evidence="2" id="KW-0407">Ion channel</keyword>
<keyword evidence="1" id="KW-0472">Membrane</keyword>
<dbReference type="Gene3D" id="1.10.287.70">
    <property type="match status" value="1"/>
</dbReference>
<dbReference type="AlphaFoldDB" id="A0A1A8S950"/>
<keyword evidence="2" id="KW-0406">Ion transport</keyword>
<reference evidence="2" key="2">
    <citation type="submission" date="2016-06" db="EMBL/GenBank/DDBJ databases">
        <title>The genome of a short-lived fish provides insights into sex chromosome evolution and the genetic control of aging.</title>
        <authorList>
            <person name="Reichwald K."/>
            <person name="Felder M."/>
            <person name="Petzold A."/>
            <person name="Koch P."/>
            <person name="Groth M."/>
            <person name="Platzer M."/>
        </authorList>
    </citation>
    <scope>NUCLEOTIDE SEQUENCE</scope>
    <source>
        <tissue evidence="2">Brain</tissue>
    </source>
</reference>
<dbReference type="EMBL" id="HAEH01022549">
    <property type="protein sequence ID" value="SBS14148.1"/>
    <property type="molecule type" value="Transcribed_RNA"/>
</dbReference>
<organism evidence="2">
    <name type="scientific">Nothobranchius rachovii</name>
    <name type="common">bluefin notho</name>
    <dbReference type="NCBI Taxonomy" id="451742"/>
    <lineage>
        <taxon>Eukaryota</taxon>
        <taxon>Metazoa</taxon>
        <taxon>Chordata</taxon>
        <taxon>Craniata</taxon>
        <taxon>Vertebrata</taxon>
        <taxon>Euteleostomi</taxon>
        <taxon>Actinopterygii</taxon>
        <taxon>Neopterygii</taxon>
        <taxon>Teleostei</taxon>
        <taxon>Neoteleostei</taxon>
        <taxon>Acanthomorphata</taxon>
        <taxon>Ovalentaria</taxon>
        <taxon>Atherinomorphae</taxon>
        <taxon>Cyprinodontiformes</taxon>
        <taxon>Nothobranchiidae</taxon>
        <taxon>Nothobranchius</taxon>
    </lineage>
</organism>
<name>A0A1A8S950_9TELE</name>
<proteinExistence type="predicted"/>